<accession>A0A9N9GGZ2</accession>
<gene>
    <name evidence="1" type="ORF">RFULGI_LOCUS6630</name>
</gene>
<dbReference type="Proteomes" id="UP000789396">
    <property type="component" value="Unassembled WGS sequence"/>
</dbReference>
<protein>
    <submittedName>
        <fullName evidence="1">3863_t:CDS:1</fullName>
    </submittedName>
</protein>
<dbReference type="OrthoDB" id="2331028at2759"/>
<dbReference type="EMBL" id="CAJVPZ010008767">
    <property type="protein sequence ID" value="CAG8601675.1"/>
    <property type="molecule type" value="Genomic_DNA"/>
</dbReference>
<evidence type="ECO:0000313" key="1">
    <source>
        <dbReference type="EMBL" id="CAG8601675.1"/>
    </source>
</evidence>
<sequence length="202" mass="23621">MTSNTVVDNILSRDAYLAAYKSKNGEDFVNYREHVLSELIRPYKRRLFPTQLYALRERFEVSLQELVDATPCDTEVLERDFEGHPALTLEEQRDLVQRAHFENAFERLRENVLWVVKSTKYLPAVANILRRHFCIAFTRVKLTTYSLRFTRMSTIDKSGESLISKKMNEMENKDEENGETRSEAKPPWAEAHRVAVQVMNGF</sequence>
<dbReference type="AlphaFoldDB" id="A0A9N9GGZ2"/>
<organism evidence="1 2">
    <name type="scientific">Racocetra fulgida</name>
    <dbReference type="NCBI Taxonomy" id="60492"/>
    <lineage>
        <taxon>Eukaryota</taxon>
        <taxon>Fungi</taxon>
        <taxon>Fungi incertae sedis</taxon>
        <taxon>Mucoromycota</taxon>
        <taxon>Glomeromycotina</taxon>
        <taxon>Glomeromycetes</taxon>
        <taxon>Diversisporales</taxon>
        <taxon>Gigasporaceae</taxon>
        <taxon>Racocetra</taxon>
    </lineage>
</organism>
<keyword evidence="2" id="KW-1185">Reference proteome</keyword>
<proteinExistence type="predicted"/>
<comment type="caution">
    <text evidence="1">The sequence shown here is derived from an EMBL/GenBank/DDBJ whole genome shotgun (WGS) entry which is preliminary data.</text>
</comment>
<reference evidence="1" key="1">
    <citation type="submission" date="2021-06" db="EMBL/GenBank/DDBJ databases">
        <authorList>
            <person name="Kallberg Y."/>
            <person name="Tangrot J."/>
            <person name="Rosling A."/>
        </authorList>
    </citation>
    <scope>NUCLEOTIDE SEQUENCE</scope>
    <source>
        <strain evidence="1">IN212</strain>
    </source>
</reference>
<evidence type="ECO:0000313" key="2">
    <source>
        <dbReference type="Proteomes" id="UP000789396"/>
    </source>
</evidence>
<name>A0A9N9GGZ2_9GLOM</name>